<evidence type="ECO:0000313" key="3">
    <source>
        <dbReference type="EMBL" id="OJT04626.1"/>
    </source>
</evidence>
<dbReference type="AlphaFoldDB" id="A0A1M2VAN3"/>
<dbReference type="PROSITE" id="PS00109">
    <property type="entry name" value="PROTEIN_KINASE_TYR"/>
    <property type="match status" value="1"/>
</dbReference>
<dbReference type="OrthoDB" id="5584477at2759"/>
<dbReference type="PANTHER" id="PTHR38248:SF2">
    <property type="entry name" value="FUNK1 11"/>
    <property type="match status" value="1"/>
</dbReference>
<accession>A0A1M2VAN3</accession>
<reference evidence="3 4" key="1">
    <citation type="submission" date="2016-10" db="EMBL/GenBank/DDBJ databases">
        <title>Genome sequence of the basidiomycete white-rot fungus Trametes pubescens.</title>
        <authorList>
            <person name="Makela M.R."/>
            <person name="Granchi Z."/>
            <person name="Peng M."/>
            <person name="De Vries R.P."/>
            <person name="Grigoriev I."/>
            <person name="Riley R."/>
            <person name="Hilden K."/>
        </authorList>
    </citation>
    <scope>NUCLEOTIDE SEQUENCE [LARGE SCALE GENOMIC DNA]</scope>
    <source>
        <strain evidence="3 4">FBCC735</strain>
    </source>
</reference>
<dbReference type="EMBL" id="MNAD01001524">
    <property type="protein sequence ID" value="OJT04626.1"/>
    <property type="molecule type" value="Genomic_DNA"/>
</dbReference>
<protein>
    <recommendedName>
        <fullName evidence="2">Fungal-type protein kinase domain-containing protein</fullName>
    </recommendedName>
</protein>
<gene>
    <name evidence="3" type="ORF">TRAPUB_4638</name>
</gene>
<dbReference type="InterPro" id="IPR040976">
    <property type="entry name" value="Pkinase_fungal"/>
</dbReference>
<feature type="region of interest" description="Disordered" evidence="1">
    <location>
        <begin position="405"/>
        <end position="456"/>
    </location>
</feature>
<dbReference type="InterPro" id="IPR008266">
    <property type="entry name" value="Tyr_kinase_AS"/>
</dbReference>
<dbReference type="SUPFAM" id="SSF56112">
    <property type="entry name" value="Protein kinase-like (PK-like)"/>
    <property type="match status" value="1"/>
</dbReference>
<proteinExistence type="predicted"/>
<dbReference type="OMA" id="YHYASET"/>
<evidence type="ECO:0000313" key="4">
    <source>
        <dbReference type="Proteomes" id="UP000184267"/>
    </source>
</evidence>
<name>A0A1M2VAN3_TRAPU</name>
<comment type="caution">
    <text evidence="3">The sequence shown here is derived from an EMBL/GenBank/DDBJ whole genome shotgun (WGS) entry which is preliminary data.</text>
</comment>
<evidence type="ECO:0000256" key="1">
    <source>
        <dbReference type="SAM" id="MobiDB-lite"/>
    </source>
</evidence>
<feature type="domain" description="Fungal-type protein kinase" evidence="2">
    <location>
        <begin position="154"/>
        <end position="241"/>
    </location>
</feature>
<dbReference type="PANTHER" id="PTHR38248">
    <property type="entry name" value="FUNK1 6"/>
    <property type="match status" value="1"/>
</dbReference>
<dbReference type="InterPro" id="IPR011009">
    <property type="entry name" value="Kinase-like_dom_sf"/>
</dbReference>
<dbReference type="GO" id="GO:0004672">
    <property type="term" value="F:protein kinase activity"/>
    <property type="evidence" value="ECO:0007669"/>
    <property type="project" value="InterPro"/>
</dbReference>
<dbReference type="Pfam" id="PF17667">
    <property type="entry name" value="Pkinase_fungal"/>
    <property type="match status" value="2"/>
</dbReference>
<keyword evidence="4" id="KW-1185">Reference proteome</keyword>
<sequence length="820" mass="92859">MASCVGAPTVVVELDEFEERFLPALPTLHPRTPSLATGIVSHLQTTLSRTSESRLNIKERIGTILLSAIQNYNLAEGYHARGYHYASETQNSDDAAAIAMLYPKEHAPSIRTEQEDWSRVQMIIQFESGGAPYDPYHEDGARPEDPSKGARVAARDSLLSCAMSTFEYQHRVFLYGLYINDRHLRAIRLDHSGVMTTKPVDYLKDPSVLPRLLWRFAHLTDAQKGADTTATRLNETSDDYRLMSELGKANVDLDIDYEEGASLPPFPGTSRTTAPQPAPSPRATEDPRVFKHVRKMFKNSLCRSWPRYRLKVGEEGREFLVAMPAMISSSSLFGRGCRAYVAVDCLTRQFVWLKDSWRPRSECSRPEGTVLAAFAGDSKLHVPTLVCHGYVRQPSTPVTARLASHVMQEPQTPRKMKTRSGGQENAQVLGMKRSREDDCEGEGLQPSPKKVSRRPPQSLPAYWHYRFAVKEIGLDLENFASGWQLVRLIFECVRIHSRAYKEYGLLHGDISPGNILINPVATWKDGKEVIVWHGMLIDWELAQCVRDNKLTKVGGDDVPILSWEYASMNRVSNPRNMTTVEDELEAFFYVLLWYAIRYMRHTLPSRSVTPFITDFYDTFKRYSNGGFTCNDLRTEIIAKARLHYRDTAEILFCDDGNAPAHPLNGLLFELLRRFQARYAVMQWNKHPNGDPGTTQYPQKLVDITTAGRPVLRETHNLASRRPLAQTTRSMQAPSAKMHDMARSLQSHKGVVALFAEWVLKNSWPLHDKVCDRLSKTYVYTRRFIDVPAVVVAGSGAALVSMEELHRKRTKLVENGEDASR</sequence>
<organism evidence="3 4">
    <name type="scientific">Trametes pubescens</name>
    <name type="common">White-rot fungus</name>
    <dbReference type="NCBI Taxonomy" id="154538"/>
    <lineage>
        <taxon>Eukaryota</taxon>
        <taxon>Fungi</taxon>
        <taxon>Dikarya</taxon>
        <taxon>Basidiomycota</taxon>
        <taxon>Agaricomycotina</taxon>
        <taxon>Agaricomycetes</taxon>
        <taxon>Polyporales</taxon>
        <taxon>Polyporaceae</taxon>
        <taxon>Trametes</taxon>
    </lineage>
</organism>
<feature type="region of interest" description="Disordered" evidence="1">
    <location>
        <begin position="263"/>
        <end position="285"/>
    </location>
</feature>
<evidence type="ECO:0000259" key="2">
    <source>
        <dbReference type="Pfam" id="PF17667"/>
    </source>
</evidence>
<feature type="domain" description="Fungal-type protein kinase" evidence="2">
    <location>
        <begin position="317"/>
        <end position="594"/>
    </location>
</feature>
<dbReference type="Proteomes" id="UP000184267">
    <property type="component" value="Unassembled WGS sequence"/>
</dbReference>